<keyword evidence="1" id="KW-0472">Membrane</keyword>
<keyword evidence="2" id="KW-0614">Plasmid</keyword>
<protein>
    <submittedName>
        <fullName evidence="2">Uncharacterized protein</fullName>
    </submittedName>
</protein>
<dbReference type="EnsemblBacteria" id="ADF64994">
    <property type="protein sequence ID" value="ADF64994"/>
    <property type="gene ID" value="ECL_B032"/>
</dbReference>
<keyword evidence="1" id="KW-1133">Transmembrane helix</keyword>
<dbReference type="HOGENOM" id="CLU_2568440_0_0_6"/>
<dbReference type="RefSeq" id="WP_013087302.1">
    <property type="nucleotide sequence ID" value="NC_014108.1"/>
</dbReference>
<keyword evidence="3" id="KW-1185">Reference proteome</keyword>
<dbReference type="OrthoDB" id="6634253at2"/>
<dbReference type="Proteomes" id="UP000002363">
    <property type="component" value="Plasmid pECL_B"/>
</dbReference>
<keyword evidence="1" id="KW-0812">Transmembrane</keyword>
<name>A0A0H3CUM5_ENTCC</name>
<reference evidence="2 3" key="1">
    <citation type="journal article" date="2010" name="J. Bacteriol.">
        <title>Complete genome sequence of Enterobacter cloacae subsp. cloacae type strain ATCC 13047.</title>
        <authorList>
            <person name="Ren Y."/>
            <person name="Ren Y."/>
            <person name="Zhou Z."/>
            <person name="Guo X."/>
            <person name="Li Y."/>
            <person name="Feng L."/>
            <person name="Wang L."/>
        </authorList>
    </citation>
    <scope>NUCLEOTIDE SEQUENCE [LARGE SCALE GENOMIC DNA]</scope>
    <source>
        <strain evidence="3">ATCC 13047 / DSM 30054 / NBRC 13535 / NCTC 10005 / WDCM 00083 / NCDC 279-56</strain>
        <plasmid evidence="2">pECL_B</plasmid>
    </source>
</reference>
<evidence type="ECO:0000256" key="1">
    <source>
        <dbReference type="SAM" id="Phobius"/>
    </source>
</evidence>
<sequence>MTDLVRNTVILALIFTSVIYAIGYYLGGDSTDNATDSMRVDVWHCQDTRSSANFAVFVKSNNGGAENIMLRNDAGDIQCFK</sequence>
<dbReference type="AlphaFoldDB" id="A0A0H3CUM5"/>
<dbReference type="EMBL" id="CP001920">
    <property type="protein sequence ID" value="ADF64994.1"/>
    <property type="molecule type" value="Genomic_DNA"/>
</dbReference>
<evidence type="ECO:0000313" key="2">
    <source>
        <dbReference type="EMBL" id="ADF64994.1"/>
    </source>
</evidence>
<gene>
    <name evidence="2" type="ordered locus">ECL_B032</name>
</gene>
<feature type="transmembrane region" description="Helical" evidence="1">
    <location>
        <begin position="7"/>
        <end position="27"/>
    </location>
</feature>
<evidence type="ECO:0000313" key="3">
    <source>
        <dbReference type="Proteomes" id="UP000002363"/>
    </source>
</evidence>
<geneLocation type="plasmid" evidence="2 3">
    <name>pECL_B</name>
</geneLocation>
<organism evidence="2 3">
    <name type="scientific">Enterobacter cloacae subsp. cloacae (strain ATCC 13047 / DSM 30054 / NBRC 13535 / NCTC 10005 / WDCM 00083 / NCDC 279-56)</name>
    <dbReference type="NCBI Taxonomy" id="716541"/>
    <lineage>
        <taxon>Bacteria</taxon>
        <taxon>Pseudomonadati</taxon>
        <taxon>Pseudomonadota</taxon>
        <taxon>Gammaproteobacteria</taxon>
        <taxon>Enterobacterales</taxon>
        <taxon>Enterobacteriaceae</taxon>
        <taxon>Enterobacter</taxon>
        <taxon>Enterobacter cloacae complex</taxon>
    </lineage>
</organism>
<proteinExistence type="predicted"/>
<accession>A0A0H3CUM5</accession>
<dbReference type="KEGG" id="enc:ECL_B032"/>